<feature type="compositionally biased region" description="Polar residues" evidence="1">
    <location>
        <begin position="1996"/>
        <end position="2023"/>
    </location>
</feature>
<keyword evidence="2" id="KW-1133">Transmembrane helix</keyword>
<dbReference type="Proteomes" id="UP001148838">
    <property type="component" value="Unassembled WGS sequence"/>
</dbReference>
<dbReference type="PANTHER" id="PTHR23184">
    <property type="entry name" value="TETRATRICOPEPTIDE REPEAT PROTEIN 14"/>
    <property type="match status" value="1"/>
</dbReference>
<evidence type="ECO:0000256" key="1">
    <source>
        <dbReference type="SAM" id="MobiDB-lite"/>
    </source>
</evidence>
<feature type="region of interest" description="Disordered" evidence="1">
    <location>
        <begin position="1169"/>
        <end position="1247"/>
    </location>
</feature>
<feature type="compositionally biased region" description="Basic and acidic residues" evidence="1">
    <location>
        <begin position="1447"/>
        <end position="1461"/>
    </location>
</feature>
<feature type="compositionally biased region" description="Low complexity" evidence="1">
    <location>
        <begin position="1028"/>
        <end position="1045"/>
    </location>
</feature>
<feature type="compositionally biased region" description="Polar residues" evidence="1">
    <location>
        <begin position="1462"/>
        <end position="1471"/>
    </location>
</feature>
<feature type="compositionally biased region" description="Basic residues" evidence="1">
    <location>
        <begin position="134"/>
        <end position="146"/>
    </location>
</feature>
<feature type="compositionally biased region" description="Polar residues" evidence="1">
    <location>
        <begin position="1394"/>
        <end position="1411"/>
    </location>
</feature>
<feature type="region of interest" description="Disordered" evidence="1">
    <location>
        <begin position="467"/>
        <end position="486"/>
    </location>
</feature>
<feature type="compositionally biased region" description="Low complexity" evidence="1">
    <location>
        <begin position="1190"/>
        <end position="1203"/>
    </location>
</feature>
<keyword evidence="4" id="KW-1185">Reference proteome</keyword>
<reference evidence="3 4" key="1">
    <citation type="journal article" date="2022" name="Allergy">
        <title>Genome assembly and annotation of Periplaneta americana reveal a comprehensive cockroach allergen profile.</title>
        <authorList>
            <person name="Wang L."/>
            <person name="Xiong Q."/>
            <person name="Saelim N."/>
            <person name="Wang L."/>
            <person name="Nong W."/>
            <person name="Wan A.T."/>
            <person name="Shi M."/>
            <person name="Liu X."/>
            <person name="Cao Q."/>
            <person name="Hui J.H.L."/>
            <person name="Sookrung N."/>
            <person name="Leung T.F."/>
            <person name="Tungtrongchitr A."/>
            <person name="Tsui S.K.W."/>
        </authorList>
    </citation>
    <scope>NUCLEOTIDE SEQUENCE [LARGE SCALE GENOMIC DNA]</scope>
    <source>
        <strain evidence="3">PWHHKU_190912</strain>
    </source>
</reference>
<evidence type="ECO:0000256" key="2">
    <source>
        <dbReference type="SAM" id="Phobius"/>
    </source>
</evidence>
<feature type="compositionally biased region" description="Basic and acidic residues" evidence="1">
    <location>
        <begin position="1917"/>
        <end position="1926"/>
    </location>
</feature>
<feature type="compositionally biased region" description="Polar residues" evidence="1">
    <location>
        <begin position="1289"/>
        <end position="1305"/>
    </location>
</feature>
<feature type="region of interest" description="Disordered" evidence="1">
    <location>
        <begin position="1598"/>
        <end position="1620"/>
    </location>
</feature>
<feature type="compositionally biased region" description="Polar residues" evidence="1">
    <location>
        <begin position="740"/>
        <end position="751"/>
    </location>
</feature>
<feature type="compositionally biased region" description="Low complexity" evidence="1">
    <location>
        <begin position="1219"/>
        <end position="1230"/>
    </location>
</feature>
<comment type="caution">
    <text evidence="3">The sequence shown here is derived from an EMBL/GenBank/DDBJ whole genome shotgun (WGS) entry which is preliminary data.</text>
</comment>
<dbReference type="PANTHER" id="PTHR23184:SF9">
    <property type="entry name" value="TETRATRICOPEPTIDE REPEAT PROTEIN 14"/>
    <property type="match status" value="1"/>
</dbReference>
<feature type="compositionally biased region" description="Acidic residues" evidence="1">
    <location>
        <begin position="2072"/>
        <end position="2087"/>
    </location>
</feature>
<feature type="transmembrane region" description="Helical" evidence="2">
    <location>
        <begin position="942"/>
        <end position="967"/>
    </location>
</feature>
<sequence>MAGLCEGSNEPPGSLKAICNWLFNDAVSTTRLFSVDEIGDSEMVFGEMRQRIRHRLPDIHLTVGENLGKTKPERKKGRERKEKERGREIEEEKERERKESKERERRGDRKREREGEREEGRERKREKEEEWKKERKRNRGGKKDRKERREREEEKRQRGRKRYRGRKTESKEEGRERGREGKKERNGREREREREKERTEERDRGKKREGEQRESKERRQWKKRRESSTTETSSQRSVAAEGKQVTHNDAFFAPGAWRPIVPDTPVQHQLQIDQDRSRYNKTERISRAASSRVQTFDYTSLQNIQDIIGSNPVLEQVTTEAPLSNATEQGVNLKPDNKRSVRVNETVSKLNQTNNFNRKQLLQFPISPRLVLSRILGLRNGSKVLTNINSSTNNILNNKPKLIRLVPLGALSRNTHNASAQLKRIQLNPINKNINTSPANETIAAESKTSAMSGAVAEEQLWSPIALTPNGNLKNETSDEAPVRNNSARRIGSTKRYSIMTSFGSMQEGSNGTYLAFLNGNNSSGFTRLNSTKKLRNKTTIPPVSNKAWLPIVPPAKGDSKLLNHDIQAEPLNSTYFSEMNISRKENTPQNSTKSSRKRIYTIKQINSTMKSHLSDTHQEGDDDLVHNFVANTIQDLRIPDTKLLNTVESAELVSSTPTPERKRWPGGTSGIQSLDDLILYHTYTQGHKKKPKPISWATLTDSQKPTVTMHHQPGGGYVGVIKKPGVTIHNSHWNYEGSTPIPENSYQPSRPSRPGIVVIENGPHTPDPPTNDYPNHRPSYESDYSTPAPPSTTMYPVVLITPRPTPTHKPHTPVYHYPSTQSDHDHSYITTSYPTYGKPSKPSNCPNIIISTNGNVTSSKEECPDVNIVISSGVTNNNVVVSGSSSTTETSITPLFDDSFEGTATQPPAVSDVQPTKPGSGIFSSVTSAVTSMLTPLQYPVWYFMIAPIMVIMAGGIGIAALLYPWAVGWRSISGREGRFEKKRLEFPHPKPRRRRSIFISDWKFDVLYRVRLEKGDDGKQRGGKSQNTADTQQLATTLTNNSTVTDRPGNNTGRAKQSSPLGDSIKSLANQLLGSNYFEKDSDESERDSDEDSSESMVDEDVRTPPRLKSQIKRKQNSQHTKLPPKTASTAQSYEDTEEESDHKGIAVPVIIEDDDDVDKTIEKLSQAESVGTPQPPTMTTQKKKTVTTRPTTTTTTTTTRPHYETTSSEGVSTWVLLSGSSSPTTPSHFTNKRKNNKSPTPAYHKVTSTTPAIEVQKIPPSSVSTKIPYYHTSLATTGTPYHKKPSTSTEQHYHFSPTTTTRKPVRTGITVSPGSLNQNETLEWLKLTKTRKPHPTRTTTVKTRIVSTTPTTTTTQAPVSTTKKRPTSLQTTNPKTQNRVTTVRPPIVTIIRQSVASTTEEQIASSAENGVEDNSAETSTDTTTKRPGHKKRKKNKNRRRRPSKKPDSNEDPESKTDDANASATNNKVATKERPLSTRIYNYLAREVMPSVGVGLLGLVVTAGLAGLIMYPFGGGLAARRTYEESGPHHHVSPNSYYHHGGYEGEMDGGQSEEEVFGKLLEGMNDKGEFTYSGIGEETTGYAGVSGMGTDIATDPAARHKGGRIEDGQSYSPGVRYNGGRIEDASRYDTRVRYDSGTAGYTKIPDSKLSHPYSQPYYGGDTQDRHQYESMATRSGEVGETAVEAQPLYSGAVNAASKPLYSGAVNAASKPLYSGAVNAASEPLYSGAVNTASKPLYSGAANAASKPSYNGAVNAASKQYGVGSVLVENNPHGPSGADTTAYGGHYYKSSYVDSQPYSGGIYPGMTAIGGQNFGNVQVDSKSGSHISGAVPATENPSDAKQKTVSIVESKSPLSQQYRRGVSDNRQQYRDVIGTQPRSGGTIVAISVTKQPGSGNSGEKNSTNQLHVANKNETNPVRKNDDNHADQSGNFSIGSDILSRLSPQLQKRGTFVSGFVEHGPRSLRHRRDVSTSSKSTLPIGDERENEIDSDDSKLGSVNSEQNNKNLSQQSSGNSENLNNEVVSTAETTESSTIDDELTTNPIGNFKDFDLRTMTESTTLDNDLLATTNVSSEEEDDSDSEEDDDYETTVSSDITTISDDTSTKASYTELTTKTPETQFSLLGLFRRIAQFKLRVGLNLLKSTSQALTNYIERVQKRIDNDYNTYNDRSSSSRRIKRATSKGETNGKKIAEKLERMSKKQHTSLFKTIQRAVGV</sequence>
<feature type="compositionally biased region" description="Basic residues" evidence="1">
    <location>
        <begin position="1429"/>
        <end position="1446"/>
    </location>
</feature>
<keyword evidence="2" id="KW-0472">Membrane</keyword>
<feature type="compositionally biased region" description="Low complexity" evidence="1">
    <location>
        <begin position="2060"/>
        <end position="2071"/>
    </location>
</feature>
<evidence type="ECO:0000313" key="3">
    <source>
        <dbReference type="EMBL" id="KAJ4429983.1"/>
    </source>
</evidence>
<evidence type="ECO:0000313" key="4">
    <source>
        <dbReference type="Proteomes" id="UP001148838"/>
    </source>
</evidence>
<feature type="region of interest" description="Disordered" evidence="1">
    <location>
        <begin position="1281"/>
        <end position="1308"/>
    </location>
</feature>
<protein>
    <submittedName>
        <fullName evidence="3">Uncharacterized protein</fullName>
    </submittedName>
</protein>
<gene>
    <name evidence="3" type="ORF">ANN_22187</name>
</gene>
<feature type="region of interest" description="Disordered" evidence="1">
    <location>
        <begin position="2060"/>
        <end position="2092"/>
    </location>
</feature>
<feature type="region of interest" description="Disordered" evidence="1">
    <location>
        <begin position="1018"/>
        <end position="1065"/>
    </location>
</feature>
<feature type="region of interest" description="Disordered" evidence="1">
    <location>
        <begin position="740"/>
        <end position="792"/>
    </location>
</feature>
<feature type="region of interest" description="Disordered" evidence="1">
    <location>
        <begin position="1528"/>
        <end position="1552"/>
    </location>
</feature>
<dbReference type="EMBL" id="JAJSOF020000033">
    <property type="protein sequence ID" value="KAJ4429983.1"/>
    <property type="molecule type" value="Genomic_DNA"/>
</dbReference>
<feature type="compositionally biased region" description="Basic and acidic residues" evidence="1">
    <location>
        <begin position="79"/>
        <end position="133"/>
    </location>
</feature>
<feature type="compositionally biased region" description="Polar residues" evidence="1">
    <location>
        <begin position="1370"/>
        <end position="1384"/>
    </location>
</feature>
<feature type="region of interest" description="Disordered" evidence="1">
    <location>
        <begin position="63"/>
        <end position="289"/>
    </location>
</feature>
<feature type="transmembrane region" description="Helical" evidence="2">
    <location>
        <begin position="1490"/>
        <end position="1515"/>
    </location>
</feature>
<feature type="compositionally biased region" description="Basic and acidic residues" evidence="1">
    <location>
        <begin position="166"/>
        <end position="218"/>
    </location>
</feature>
<feature type="compositionally biased region" description="Low complexity" evidence="1">
    <location>
        <begin position="1350"/>
        <end position="1364"/>
    </location>
</feature>
<feature type="region of interest" description="Disordered" evidence="1">
    <location>
        <begin position="2162"/>
        <end position="2185"/>
    </location>
</feature>
<feature type="region of interest" description="Disordered" evidence="1">
    <location>
        <begin position="1889"/>
        <end position="1936"/>
    </location>
</feature>
<feature type="compositionally biased region" description="Basic and acidic residues" evidence="1">
    <location>
        <begin position="273"/>
        <end position="286"/>
    </location>
</feature>
<proteinExistence type="predicted"/>
<dbReference type="InterPro" id="IPR039190">
    <property type="entry name" value="TTC14"/>
</dbReference>
<name>A0ABQ8S7R7_PERAM</name>
<feature type="region of interest" description="Disordered" evidence="1">
    <location>
        <begin position="1350"/>
        <end position="1473"/>
    </location>
</feature>
<feature type="compositionally biased region" description="Polar residues" evidence="1">
    <location>
        <begin position="1046"/>
        <end position="1065"/>
    </location>
</feature>
<feature type="compositionally biased region" description="Polar residues" evidence="1">
    <location>
        <begin position="1889"/>
        <end position="1916"/>
    </location>
</feature>
<organism evidence="3 4">
    <name type="scientific">Periplaneta americana</name>
    <name type="common">American cockroach</name>
    <name type="synonym">Blatta americana</name>
    <dbReference type="NCBI Taxonomy" id="6978"/>
    <lineage>
        <taxon>Eukaryota</taxon>
        <taxon>Metazoa</taxon>
        <taxon>Ecdysozoa</taxon>
        <taxon>Arthropoda</taxon>
        <taxon>Hexapoda</taxon>
        <taxon>Insecta</taxon>
        <taxon>Pterygota</taxon>
        <taxon>Neoptera</taxon>
        <taxon>Polyneoptera</taxon>
        <taxon>Dictyoptera</taxon>
        <taxon>Blattodea</taxon>
        <taxon>Blattoidea</taxon>
        <taxon>Blattidae</taxon>
        <taxon>Blattinae</taxon>
        <taxon>Periplaneta</taxon>
    </lineage>
</organism>
<feature type="compositionally biased region" description="Polar residues" evidence="1">
    <location>
        <begin position="1836"/>
        <end position="1859"/>
    </location>
</feature>
<feature type="compositionally biased region" description="Basic and acidic residues" evidence="1">
    <location>
        <begin position="147"/>
        <end position="156"/>
    </location>
</feature>
<keyword evidence="2" id="KW-0812">Transmembrane</keyword>
<accession>A0ABQ8S7R7</accession>
<feature type="region of interest" description="Disordered" evidence="1">
    <location>
        <begin position="1822"/>
        <end position="1868"/>
    </location>
</feature>
<feature type="compositionally biased region" description="Acidic residues" evidence="1">
    <location>
        <begin position="1083"/>
        <end position="1101"/>
    </location>
</feature>
<feature type="region of interest" description="Disordered" evidence="1">
    <location>
        <begin position="1078"/>
        <end position="1149"/>
    </location>
</feature>
<feature type="region of interest" description="Disordered" evidence="1">
    <location>
        <begin position="1961"/>
        <end position="2047"/>
    </location>
</feature>